<dbReference type="RefSeq" id="WP_106390103.1">
    <property type="nucleotide sequence ID" value="NZ_PVNK01000033.1"/>
</dbReference>
<reference evidence="1 2" key="1">
    <citation type="submission" date="2018-03" db="EMBL/GenBank/DDBJ databases">
        <title>Draft Genome Sequences of the Obligatory Marine Myxobacteria Enhygromyxa salina SWB005.</title>
        <authorList>
            <person name="Poehlein A."/>
            <person name="Moghaddam J.A."/>
            <person name="Harms H."/>
            <person name="Alanjari M."/>
            <person name="Koenig G.M."/>
            <person name="Daniel R."/>
            <person name="Schaeberle T.F."/>
        </authorList>
    </citation>
    <scope>NUCLEOTIDE SEQUENCE [LARGE SCALE GENOMIC DNA]</scope>
    <source>
        <strain evidence="1 2">SWB005</strain>
    </source>
</reference>
<dbReference type="EMBL" id="PVNK01000033">
    <property type="protein sequence ID" value="PRQ04644.1"/>
    <property type="molecule type" value="Genomic_DNA"/>
</dbReference>
<evidence type="ECO:0000313" key="2">
    <source>
        <dbReference type="Proteomes" id="UP000237968"/>
    </source>
</evidence>
<keyword evidence="2" id="KW-1185">Reference proteome</keyword>
<dbReference type="Proteomes" id="UP000237968">
    <property type="component" value="Unassembled WGS sequence"/>
</dbReference>
<proteinExistence type="predicted"/>
<accession>A0A2S9YHR1</accession>
<comment type="caution">
    <text evidence="1">The sequence shown here is derived from an EMBL/GenBank/DDBJ whole genome shotgun (WGS) entry which is preliminary data.</text>
</comment>
<name>A0A2S9YHR1_9BACT</name>
<protein>
    <submittedName>
        <fullName evidence="1">Uncharacterized protein</fullName>
    </submittedName>
</protein>
<dbReference type="AlphaFoldDB" id="A0A2S9YHR1"/>
<organism evidence="1 2">
    <name type="scientific">Enhygromyxa salina</name>
    <dbReference type="NCBI Taxonomy" id="215803"/>
    <lineage>
        <taxon>Bacteria</taxon>
        <taxon>Pseudomonadati</taxon>
        <taxon>Myxococcota</taxon>
        <taxon>Polyangia</taxon>
        <taxon>Nannocystales</taxon>
        <taxon>Nannocystaceae</taxon>
        <taxon>Enhygromyxa</taxon>
    </lineage>
</organism>
<evidence type="ECO:0000313" key="1">
    <source>
        <dbReference type="EMBL" id="PRQ04644.1"/>
    </source>
</evidence>
<sequence>MADVIGPGGTFKVKIKDTGNNTVYLKVDASGNLATDTDCDNGQGFGQTCGGDGRFTLSFNDGGTTKYIFASRTSSSITLSTSSADWETSGDKMQLPNNADKQLKIDLTLGSSGDTVSLLSACPP</sequence>
<gene>
    <name evidence="1" type="ORF">ENSA5_06490</name>
</gene>